<gene>
    <name evidence="3" type="ORF">FRACYDRAFT_235073</name>
</gene>
<keyword evidence="2" id="KW-0812">Transmembrane</keyword>
<evidence type="ECO:0000256" key="1">
    <source>
        <dbReference type="SAM" id="MobiDB-lite"/>
    </source>
</evidence>
<name>A0A1E7FTK0_9STRA</name>
<proteinExistence type="predicted"/>
<reference evidence="3 4" key="1">
    <citation type="submission" date="2016-09" db="EMBL/GenBank/DDBJ databases">
        <title>Extensive genetic diversity and differential bi-allelic expression allows diatom success in the polar Southern Ocean.</title>
        <authorList>
            <consortium name="DOE Joint Genome Institute"/>
            <person name="Mock T."/>
            <person name="Otillar R.P."/>
            <person name="Strauss J."/>
            <person name="Dupont C."/>
            <person name="Frickenhaus S."/>
            <person name="Maumus F."/>
            <person name="Mcmullan M."/>
            <person name="Sanges R."/>
            <person name="Schmutz J."/>
            <person name="Toseland A."/>
            <person name="Valas R."/>
            <person name="Veluchamy A."/>
            <person name="Ward B.J."/>
            <person name="Allen A."/>
            <person name="Barry K."/>
            <person name="Falciatore A."/>
            <person name="Ferrante M."/>
            <person name="Fortunato A.E."/>
            <person name="Gloeckner G."/>
            <person name="Gruber A."/>
            <person name="Hipkin R."/>
            <person name="Janech M."/>
            <person name="Kroth P."/>
            <person name="Leese F."/>
            <person name="Lindquist E."/>
            <person name="Lyon B.R."/>
            <person name="Martin J."/>
            <person name="Mayer C."/>
            <person name="Parker M."/>
            <person name="Quesneville H."/>
            <person name="Raymond J."/>
            <person name="Uhlig C."/>
            <person name="Valentin K.U."/>
            <person name="Worden A.Z."/>
            <person name="Armbrust E.V."/>
            <person name="Bowler C."/>
            <person name="Green B."/>
            <person name="Moulton V."/>
            <person name="Van Oosterhout C."/>
            <person name="Grigoriev I."/>
        </authorList>
    </citation>
    <scope>NUCLEOTIDE SEQUENCE [LARGE SCALE GENOMIC DNA]</scope>
    <source>
        <strain evidence="3 4">CCMP1102</strain>
    </source>
</reference>
<keyword evidence="2" id="KW-0472">Membrane</keyword>
<dbReference type="KEGG" id="fcy:FRACYDRAFT_235073"/>
<dbReference type="AlphaFoldDB" id="A0A1E7FTK0"/>
<dbReference type="InParanoid" id="A0A1E7FTK0"/>
<evidence type="ECO:0000256" key="2">
    <source>
        <dbReference type="SAM" id="Phobius"/>
    </source>
</evidence>
<evidence type="ECO:0000313" key="3">
    <source>
        <dbReference type="EMBL" id="OEU21447.1"/>
    </source>
</evidence>
<sequence length="180" mass="19190">MTPILKTIAFGVGCCLLGGMTVEGFVSRTSLSSIAMPKSTTPKTTTPGGDTVRLRVLLLHPRDTNRHFGKQQQQQQLGVAVLRLASNNNNSDDVDDDVNKGDDADNDNTTTHQEDGVVVEVVTSSFDGTTGETTETTPISTTLQQDKNAIDPIVAVVAVTAGLVGSFVVLYFELQQARLL</sequence>
<organism evidence="3 4">
    <name type="scientific">Fragilariopsis cylindrus CCMP1102</name>
    <dbReference type="NCBI Taxonomy" id="635003"/>
    <lineage>
        <taxon>Eukaryota</taxon>
        <taxon>Sar</taxon>
        <taxon>Stramenopiles</taxon>
        <taxon>Ochrophyta</taxon>
        <taxon>Bacillariophyta</taxon>
        <taxon>Bacillariophyceae</taxon>
        <taxon>Bacillariophycidae</taxon>
        <taxon>Bacillariales</taxon>
        <taxon>Bacillariaceae</taxon>
        <taxon>Fragilariopsis</taxon>
    </lineage>
</organism>
<feature type="transmembrane region" description="Helical" evidence="2">
    <location>
        <begin position="153"/>
        <end position="172"/>
    </location>
</feature>
<keyword evidence="4" id="KW-1185">Reference proteome</keyword>
<keyword evidence="2" id="KW-1133">Transmembrane helix</keyword>
<dbReference type="EMBL" id="KV784354">
    <property type="protein sequence ID" value="OEU21447.1"/>
    <property type="molecule type" value="Genomic_DNA"/>
</dbReference>
<dbReference type="Proteomes" id="UP000095751">
    <property type="component" value="Unassembled WGS sequence"/>
</dbReference>
<protein>
    <submittedName>
        <fullName evidence="3">Uncharacterized protein</fullName>
    </submittedName>
</protein>
<evidence type="ECO:0000313" key="4">
    <source>
        <dbReference type="Proteomes" id="UP000095751"/>
    </source>
</evidence>
<feature type="region of interest" description="Disordered" evidence="1">
    <location>
        <begin position="89"/>
        <end position="114"/>
    </location>
</feature>
<accession>A0A1E7FTK0</accession>